<dbReference type="Gramene" id="AET3Gv20428600.7">
    <property type="protein sequence ID" value="AET3Gv20428600.7"/>
    <property type="gene ID" value="AET3Gv20428600"/>
</dbReference>
<reference evidence="2" key="3">
    <citation type="journal article" date="2017" name="Nature">
        <title>Genome sequence of the progenitor of the wheat D genome Aegilops tauschii.</title>
        <authorList>
            <person name="Luo M.C."/>
            <person name="Gu Y.Q."/>
            <person name="Puiu D."/>
            <person name="Wang H."/>
            <person name="Twardziok S.O."/>
            <person name="Deal K.R."/>
            <person name="Huo N."/>
            <person name="Zhu T."/>
            <person name="Wang L."/>
            <person name="Wang Y."/>
            <person name="McGuire P.E."/>
            <person name="Liu S."/>
            <person name="Long H."/>
            <person name="Ramasamy R.K."/>
            <person name="Rodriguez J.C."/>
            <person name="Van S.L."/>
            <person name="Yuan L."/>
            <person name="Wang Z."/>
            <person name="Xia Z."/>
            <person name="Xiao L."/>
            <person name="Anderson O.D."/>
            <person name="Ouyang S."/>
            <person name="Liang Y."/>
            <person name="Zimin A.V."/>
            <person name="Pertea G."/>
            <person name="Qi P."/>
            <person name="Bennetzen J.L."/>
            <person name="Dai X."/>
            <person name="Dawson M.W."/>
            <person name="Muller H.G."/>
            <person name="Kugler K."/>
            <person name="Rivarola-Duarte L."/>
            <person name="Spannagl M."/>
            <person name="Mayer K.F.X."/>
            <person name="Lu F.H."/>
            <person name="Bevan M.W."/>
            <person name="Leroy P."/>
            <person name="Li P."/>
            <person name="You F.M."/>
            <person name="Sun Q."/>
            <person name="Liu Z."/>
            <person name="Lyons E."/>
            <person name="Wicker T."/>
            <person name="Salzberg S.L."/>
            <person name="Devos K.M."/>
            <person name="Dvorak J."/>
        </authorList>
    </citation>
    <scope>NUCLEOTIDE SEQUENCE [LARGE SCALE GENOMIC DNA]</scope>
    <source>
        <strain evidence="2">cv. AL8/78</strain>
    </source>
</reference>
<dbReference type="Gramene" id="AET3Gv20428600.3">
    <property type="protein sequence ID" value="AET3Gv20428600.3"/>
    <property type="gene ID" value="AET3Gv20428600"/>
</dbReference>
<dbReference type="EnsemblPlants" id="AET3Gv20428600.7">
    <property type="protein sequence ID" value="AET3Gv20428600.7"/>
    <property type="gene ID" value="AET3Gv20428600"/>
</dbReference>
<feature type="chain" id="PRO_5042372326" description="Protein FAR1-RELATED SEQUENCE" evidence="1">
    <location>
        <begin position="22"/>
        <end position="57"/>
    </location>
</feature>
<keyword evidence="3" id="KW-1185">Reference proteome</keyword>
<reference evidence="3" key="1">
    <citation type="journal article" date="2014" name="Science">
        <title>Ancient hybridizations among the ancestral genomes of bread wheat.</title>
        <authorList>
            <consortium name="International Wheat Genome Sequencing Consortium,"/>
            <person name="Marcussen T."/>
            <person name="Sandve S.R."/>
            <person name="Heier L."/>
            <person name="Spannagl M."/>
            <person name="Pfeifer M."/>
            <person name="Jakobsen K.S."/>
            <person name="Wulff B.B."/>
            <person name="Steuernagel B."/>
            <person name="Mayer K.F."/>
            <person name="Olsen O.A."/>
        </authorList>
    </citation>
    <scope>NUCLEOTIDE SEQUENCE [LARGE SCALE GENOMIC DNA]</scope>
    <source>
        <strain evidence="3">cv. AL8/78</strain>
    </source>
</reference>
<evidence type="ECO:0000313" key="3">
    <source>
        <dbReference type="Proteomes" id="UP000015105"/>
    </source>
</evidence>
<organism evidence="2 3">
    <name type="scientific">Aegilops tauschii subsp. strangulata</name>
    <name type="common">Goatgrass</name>
    <dbReference type="NCBI Taxonomy" id="200361"/>
    <lineage>
        <taxon>Eukaryota</taxon>
        <taxon>Viridiplantae</taxon>
        <taxon>Streptophyta</taxon>
        <taxon>Embryophyta</taxon>
        <taxon>Tracheophyta</taxon>
        <taxon>Spermatophyta</taxon>
        <taxon>Magnoliopsida</taxon>
        <taxon>Liliopsida</taxon>
        <taxon>Poales</taxon>
        <taxon>Poaceae</taxon>
        <taxon>BOP clade</taxon>
        <taxon>Pooideae</taxon>
        <taxon>Triticodae</taxon>
        <taxon>Triticeae</taxon>
        <taxon>Triticinae</taxon>
        <taxon>Aegilops</taxon>
    </lineage>
</organism>
<dbReference type="Gramene" id="AET3Gv20428600.5">
    <property type="protein sequence ID" value="AET3Gv20428600.5"/>
    <property type="gene ID" value="AET3Gv20428600"/>
</dbReference>
<reference evidence="2" key="5">
    <citation type="journal article" date="2021" name="G3 (Bethesda)">
        <title>Aegilops tauschii genome assembly Aet v5.0 features greater sequence contiguity and improved annotation.</title>
        <authorList>
            <person name="Wang L."/>
            <person name="Zhu T."/>
            <person name="Rodriguez J.C."/>
            <person name="Deal K.R."/>
            <person name="Dubcovsky J."/>
            <person name="McGuire P.E."/>
            <person name="Lux T."/>
            <person name="Spannagl M."/>
            <person name="Mayer K.F.X."/>
            <person name="Baldrich P."/>
            <person name="Meyers B.C."/>
            <person name="Huo N."/>
            <person name="Gu Y.Q."/>
            <person name="Zhou H."/>
            <person name="Devos K.M."/>
            <person name="Bennetzen J.L."/>
            <person name="Unver T."/>
            <person name="Budak H."/>
            <person name="Gulick P.J."/>
            <person name="Galiba G."/>
            <person name="Kalapos B."/>
            <person name="Nelson D.R."/>
            <person name="Li P."/>
            <person name="You F.M."/>
            <person name="Luo M.C."/>
            <person name="Dvorak J."/>
        </authorList>
    </citation>
    <scope>NUCLEOTIDE SEQUENCE [LARGE SCALE GENOMIC DNA]</scope>
    <source>
        <strain evidence="2">cv. AL8/78</strain>
    </source>
</reference>
<dbReference type="EnsemblPlants" id="AET3Gv20428600.3">
    <property type="protein sequence ID" value="AET3Gv20428600.3"/>
    <property type="gene ID" value="AET3Gv20428600"/>
</dbReference>
<dbReference type="EnsemblPlants" id="AET3Gv20428600.1">
    <property type="protein sequence ID" value="AET3Gv20428600.1"/>
    <property type="gene ID" value="AET3Gv20428600"/>
</dbReference>
<evidence type="ECO:0000313" key="2">
    <source>
        <dbReference type="EnsemblPlants" id="AET3Gv20428600.6"/>
    </source>
</evidence>
<dbReference type="Gramene" id="AET3Gv20428600.2">
    <property type="protein sequence ID" value="AET3Gv20428600.2"/>
    <property type="gene ID" value="AET3Gv20428600"/>
</dbReference>
<dbReference type="EnsemblPlants" id="AET3Gv20428600.4">
    <property type="protein sequence ID" value="AET3Gv20428600.4"/>
    <property type="gene ID" value="AET3Gv20428600"/>
</dbReference>
<reference evidence="3" key="2">
    <citation type="journal article" date="2017" name="Nat. Plants">
        <title>The Aegilops tauschii genome reveals multiple impacts of transposons.</title>
        <authorList>
            <person name="Zhao G."/>
            <person name="Zou C."/>
            <person name="Li K."/>
            <person name="Wang K."/>
            <person name="Li T."/>
            <person name="Gao L."/>
            <person name="Zhang X."/>
            <person name="Wang H."/>
            <person name="Yang Z."/>
            <person name="Liu X."/>
            <person name="Jiang W."/>
            <person name="Mao L."/>
            <person name="Kong X."/>
            <person name="Jiao Y."/>
            <person name="Jia J."/>
        </authorList>
    </citation>
    <scope>NUCLEOTIDE SEQUENCE [LARGE SCALE GENOMIC DNA]</scope>
    <source>
        <strain evidence="3">cv. AL8/78</strain>
    </source>
</reference>
<dbReference type="Gramene" id="AET3Gv20428600.1">
    <property type="protein sequence ID" value="AET3Gv20428600.1"/>
    <property type="gene ID" value="AET3Gv20428600"/>
</dbReference>
<dbReference type="EnsemblPlants" id="AET3Gv20428600.2">
    <property type="protein sequence ID" value="AET3Gv20428600.2"/>
    <property type="gene ID" value="AET3Gv20428600"/>
</dbReference>
<accession>A0A453ER73</accession>
<dbReference type="EnsemblPlants" id="AET3Gv20428600.6">
    <property type="protein sequence ID" value="AET3Gv20428600.6"/>
    <property type="gene ID" value="AET3Gv20428600"/>
</dbReference>
<evidence type="ECO:0008006" key="4">
    <source>
        <dbReference type="Google" id="ProtNLM"/>
    </source>
</evidence>
<dbReference type="Gramene" id="AET3Gv20428600.4">
    <property type="protein sequence ID" value="AET3Gv20428600.4"/>
    <property type="gene ID" value="AET3Gv20428600"/>
</dbReference>
<protein>
    <recommendedName>
        <fullName evidence="4">Protein FAR1-RELATED SEQUENCE</fullName>
    </recommendedName>
</protein>
<name>A0A453ER73_AEGTS</name>
<dbReference type="EnsemblPlants" id="AET3Gv20428600.5">
    <property type="protein sequence ID" value="AET3Gv20428600.5"/>
    <property type="gene ID" value="AET3Gv20428600"/>
</dbReference>
<keyword evidence="1" id="KW-0732">Signal</keyword>
<reference evidence="2" key="4">
    <citation type="submission" date="2019-03" db="UniProtKB">
        <authorList>
            <consortium name="EnsemblPlants"/>
        </authorList>
    </citation>
    <scope>IDENTIFICATION</scope>
</reference>
<sequence>MGQRLHVSAVILNTLVLCYHAVKVLDFPGLTEVSKKNILKRWTRDARDVLPDHTHTR</sequence>
<evidence type="ECO:0000256" key="1">
    <source>
        <dbReference type="SAM" id="SignalP"/>
    </source>
</evidence>
<dbReference type="Proteomes" id="UP000015105">
    <property type="component" value="Chromosome 3D"/>
</dbReference>
<feature type="signal peptide" evidence="1">
    <location>
        <begin position="1"/>
        <end position="21"/>
    </location>
</feature>
<proteinExistence type="predicted"/>
<dbReference type="Gramene" id="AET3Gv20428600.6">
    <property type="protein sequence ID" value="AET3Gv20428600.6"/>
    <property type="gene ID" value="AET3Gv20428600"/>
</dbReference>
<dbReference type="AlphaFoldDB" id="A0A453ER73"/>